<evidence type="ECO:0008006" key="5">
    <source>
        <dbReference type="Google" id="ProtNLM"/>
    </source>
</evidence>
<name>A0ABT7BTR3_9CYAN</name>
<evidence type="ECO:0000256" key="2">
    <source>
        <dbReference type="SAM" id="SignalP"/>
    </source>
</evidence>
<feature type="region of interest" description="Disordered" evidence="1">
    <location>
        <begin position="203"/>
        <end position="287"/>
    </location>
</feature>
<dbReference type="EMBL" id="JAQOSQ010000003">
    <property type="protein sequence ID" value="MDJ1182577.1"/>
    <property type="molecule type" value="Genomic_DNA"/>
</dbReference>
<gene>
    <name evidence="3" type="ORF">PMH09_05160</name>
</gene>
<feature type="compositionally biased region" description="Low complexity" evidence="1">
    <location>
        <begin position="267"/>
        <end position="279"/>
    </location>
</feature>
<evidence type="ECO:0000313" key="3">
    <source>
        <dbReference type="EMBL" id="MDJ1182577.1"/>
    </source>
</evidence>
<keyword evidence="4" id="KW-1185">Reference proteome</keyword>
<dbReference type="RefSeq" id="WP_283757229.1">
    <property type="nucleotide sequence ID" value="NZ_JAQOSQ010000003.1"/>
</dbReference>
<dbReference type="Proteomes" id="UP001232992">
    <property type="component" value="Unassembled WGS sequence"/>
</dbReference>
<comment type="caution">
    <text evidence="3">The sequence shown here is derived from an EMBL/GenBank/DDBJ whole genome shotgun (WGS) entry which is preliminary data.</text>
</comment>
<feature type="signal peptide" evidence="2">
    <location>
        <begin position="1"/>
        <end position="23"/>
    </location>
</feature>
<organism evidence="3 4">
    <name type="scientific">Roseofilum casamattae BLCC-M143</name>
    <dbReference type="NCBI Taxonomy" id="3022442"/>
    <lineage>
        <taxon>Bacteria</taxon>
        <taxon>Bacillati</taxon>
        <taxon>Cyanobacteriota</taxon>
        <taxon>Cyanophyceae</taxon>
        <taxon>Desertifilales</taxon>
        <taxon>Desertifilaceae</taxon>
        <taxon>Roseofilum</taxon>
        <taxon>Roseofilum casamattae</taxon>
    </lineage>
</organism>
<feature type="compositionally biased region" description="Low complexity" evidence="1">
    <location>
        <begin position="250"/>
        <end position="260"/>
    </location>
</feature>
<evidence type="ECO:0000313" key="4">
    <source>
        <dbReference type="Proteomes" id="UP001232992"/>
    </source>
</evidence>
<evidence type="ECO:0000256" key="1">
    <source>
        <dbReference type="SAM" id="MobiDB-lite"/>
    </source>
</evidence>
<sequence>MFRKLLVLLLSFTLLLTSTACSGASTSSNFTSQSAQAARAPITNNLNNGEYPVQQATYDDGTGEYSFMLLNTPAGSRPLFRSTDVQMARLSTEQLEEGKSTYAAIEGDRATLYMTEDFKIEYVHNVAEERTNPQTGQTETIIVRRESNFWSPFAGVLAGQALASVLFRPTYYVPPVYQTSGVMTGYGGYGSTYRQAVNSYQSRYNEPPAAARNRKTLRTTGNLRSPSSTATTGKPKSTNANRSTGAGYGSSTLRSSSQSNSKRRKNSFGSGTSRRSSGFRSGGRRRR</sequence>
<keyword evidence="2" id="KW-0732">Signal</keyword>
<protein>
    <recommendedName>
        <fullName evidence="5">DUF1190 domain-containing protein</fullName>
    </recommendedName>
</protein>
<proteinExistence type="predicted"/>
<reference evidence="3 4" key="1">
    <citation type="submission" date="2023-01" db="EMBL/GenBank/DDBJ databases">
        <title>Novel diversity within Roseofilum (Cyanobacteria; Desertifilaceae) from marine benthic mats with descriptions of four novel species.</title>
        <authorList>
            <person name="Wang Y."/>
            <person name="Berthold D.E."/>
            <person name="Hu J."/>
            <person name="Lefler F.W."/>
            <person name="Laughinghouse H.D. IV."/>
        </authorList>
    </citation>
    <scope>NUCLEOTIDE SEQUENCE [LARGE SCALE GENOMIC DNA]</scope>
    <source>
        <strain evidence="3 4">BLCC-M143</strain>
    </source>
</reference>
<dbReference type="PROSITE" id="PS51257">
    <property type="entry name" value="PROKAR_LIPOPROTEIN"/>
    <property type="match status" value="1"/>
</dbReference>
<accession>A0ABT7BTR3</accession>
<feature type="chain" id="PRO_5045880256" description="DUF1190 domain-containing protein" evidence="2">
    <location>
        <begin position="24"/>
        <end position="287"/>
    </location>
</feature>
<feature type="compositionally biased region" description="Polar residues" evidence="1">
    <location>
        <begin position="218"/>
        <end position="244"/>
    </location>
</feature>